<dbReference type="EMBL" id="AAWS01000018">
    <property type="protein sequence ID" value="EAY28112.1"/>
    <property type="molecule type" value="Genomic_DNA"/>
</dbReference>
<dbReference type="OrthoDB" id="1376641at2"/>
<dbReference type="InterPro" id="IPR013105">
    <property type="entry name" value="TPR_2"/>
</dbReference>
<evidence type="ECO:0000256" key="1">
    <source>
        <dbReference type="ARBA" id="ARBA00022737"/>
    </source>
</evidence>
<dbReference type="InterPro" id="IPR011990">
    <property type="entry name" value="TPR-like_helical_dom_sf"/>
</dbReference>
<name>A1ZNK1_MICM2</name>
<dbReference type="PROSITE" id="PS50005">
    <property type="entry name" value="TPR"/>
    <property type="match status" value="1"/>
</dbReference>
<evidence type="ECO:0000313" key="5">
    <source>
        <dbReference type="Proteomes" id="UP000004095"/>
    </source>
</evidence>
<dbReference type="eggNOG" id="COG0457">
    <property type="taxonomic scope" value="Bacteria"/>
</dbReference>
<dbReference type="SMART" id="SM00028">
    <property type="entry name" value="TPR"/>
    <property type="match status" value="2"/>
</dbReference>
<reference evidence="4 5" key="1">
    <citation type="submission" date="2007-01" db="EMBL/GenBank/DDBJ databases">
        <authorList>
            <person name="Haygood M."/>
            <person name="Podell S."/>
            <person name="Anderson C."/>
            <person name="Hopkinson B."/>
            <person name="Roe K."/>
            <person name="Barbeau K."/>
            <person name="Gaasterland T."/>
            <person name="Ferriera S."/>
            <person name="Johnson J."/>
            <person name="Kravitz S."/>
            <person name="Beeson K."/>
            <person name="Sutton G."/>
            <person name="Rogers Y.-H."/>
            <person name="Friedman R."/>
            <person name="Frazier M."/>
            <person name="Venter J.C."/>
        </authorList>
    </citation>
    <scope>NUCLEOTIDE SEQUENCE [LARGE SCALE GENOMIC DNA]</scope>
    <source>
        <strain evidence="4 5">ATCC 23134</strain>
    </source>
</reference>
<dbReference type="Proteomes" id="UP000004095">
    <property type="component" value="Unassembled WGS sequence"/>
</dbReference>
<evidence type="ECO:0000256" key="2">
    <source>
        <dbReference type="ARBA" id="ARBA00022803"/>
    </source>
</evidence>
<proteinExistence type="predicted"/>
<dbReference type="InterPro" id="IPR019734">
    <property type="entry name" value="TPR_rpt"/>
</dbReference>
<sequence length="467" mass="52166">MYDIAAGFGKDSLNVLAAIVGHELAHFYKDHGWGWSFGMANKDLEIAKKIYKLDMTEKRRAEMETEADYFGGLFGYMAGYNTLAVSEKFLTQLYKKIGLKEKTEGYPSLSERIGIARNTQKKLQKLVPVFDAANYLTMIRSYERASACYSYIGSTFPSREIYNNSGVALAQQAIQLFKKTTLKYFYPFGLDTDTRLNNAGTRAGGETRQEKRTRLLKEALEDFKSAVYLDKNYVAGYVNLALVNELLEERTLAIGYAAKAVKLAKKQGLALLEANAWIAKGIAQAKEGDTDEAKESFKKAQKANPTIAKINLEALKKANRFGYGFEIVKSKEKPGPKESIAEADLSMLEVLTENAQKIKIRKRDKKRPAILLKTAQDKDEGYAVMEVTSFGIPKTKSAFLRTLPGYEGNTARGIKIGEPLSKVLNKYGEPGKRVASTQSTILVYLNAKIMFMIDAQKSVSGWMLYKD</sequence>
<evidence type="ECO:0000256" key="3">
    <source>
        <dbReference type="PROSITE-ProRule" id="PRU00339"/>
    </source>
</evidence>
<dbReference type="SUPFAM" id="SSF48452">
    <property type="entry name" value="TPR-like"/>
    <property type="match status" value="1"/>
</dbReference>
<organism evidence="4 5">
    <name type="scientific">Microscilla marina ATCC 23134</name>
    <dbReference type="NCBI Taxonomy" id="313606"/>
    <lineage>
        <taxon>Bacteria</taxon>
        <taxon>Pseudomonadati</taxon>
        <taxon>Bacteroidota</taxon>
        <taxon>Cytophagia</taxon>
        <taxon>Cytophagales</taxon>
        <taxon>Microscillaceae</taxon>
        <taxon>Microscilla</taxon>
    </lineage>
</organism>
<keyword evidence="2 3" id="KW-0802">TPR repeat</keyword>
<feature type="repeat" description="TPR" evidence="3">
    <location>
        <begin position="274"/>
        <end position="307"/>
    </location>
</feature>
<comment type="caution">
    <text evidence="4">The sequence shown here is derived from an EMBL/GenBank/DDBJ whole genome shotgun (WGS) entry which is preliminary data.</text>
</comment>
<evidence type="ECO:0000313" key="4">
    <source>
        <dbReference type="EMBL" id="EAY28112.1"/>
    </source>
</evidence>
<keyword evidence="1" id="KW-0677">Repeat</keyword>
<accession>A1ZNK1</accession>
<gene>
    <name evidence="4" type="ORF">M23134_02222</name>
</gene>
<dbReference type="Pfam" id="PF07719">
    <property type="entry name" value="TPR_2"/>
    <property type="match status" value="1"/>
</dbReference>
<dbReference type="Gene3D" id="1.25.40.10">
    <property type="entry name" value="Tetratricopeptide repeat domain"/>
    <property type="match status" value="1"/>
</dbReference>
<keyword evidence="5" id="KW-1185">Reference proteome</keyword>
<dbReference type="AlphaFoldDB" id="A1ZNK1"/>
<protein>
    <submittedName>
        <fullName evidence="4">Tetratricopeptide repeat domain protein</fullName>
    </submittedName>
</protein>